<reference evidence="1" key="1">
    <citation type="submission" date="2021-02" db="EMBL/GenBank/DDBJ databases">
        <authorList>
            <consortium name="DOE Joint Genome Institute"/>
            <person name="Ahrendt S."/>
            <person name="Looney B.P."/>
            <person name="Miyauchi S."/>
            <person name="Morin E."/>
            <person name="Drula E."/>
            <person name="Courty P.E."/>
            <person name="Chicoki N."/>
            <person name="Fauchery L."/>
            <person name="Kohler A."/>
            <person name="Kuo A."/>
            <person name="Labutti K."/>
            <person name="Pangilinan J."/>
            <person name="Lipzen A."/>
            <person name="Riley R."/>
            <person name="Andreopoulos W."/>
            <person name="He G."/>
            <person name="Johnson J."/>
            <person name="Barry K.W."/>
            <person name="Grigoriev I.V."/>
            <person name="Nagy L."/>
            <person name="Hibbett D."/>
            <person name="Henrissat B."/>
            <person name="Matheny P.B."/>
            <person name="Labbe J."/>
            <person name="Martin F."/>
        </authorList>
    </citation>
    <scope>NUCLEOTIDE SEQUENCE</scope>
    <source>
        <strain evidence="1">FP105234-sp</strain>
    </source>
</reference>
<accession>A0ACB8RVZ3</accession>
<dbReference type="Proteomes" id="UP000814033">
    <property type="component" value="Unassembled WGS sequence"/>
</dbReference>
<evidence type="ECO:0000313" key="1">
    <source>
        <dbReference type="EMBL" id="KAI0048429.1"/>
    </source>
</evidence>
<gene>
    <name evidence="1" type="ORF">FA95DRAFT_1558085</name>
</gene>
<name>A0ACB8RVZ3_9AGAM</name>
<organism evidence="1 2">
    <name type="scientific">Auriscalpium vulgare</name>
    <dbReference type="NCBI Taxonomy" id="40419"/>
    <lineage>
        <taxon>Eukaryota</taxon>
        <taxon>Fungi</taxon>
        <taxon>Dikarya</taxon>
        <taxon>Basidiomycota</taxon>
        <taxon>Agaricomycotina</taxon>
        <taxon>Agaricomycetes</taxon>
        <taxon>Russulales</taxon>
        <taxon>Auriscalpiaceae</taxon>
        <taxon>Auriscalpium</taxon>
    </lineage>
</organism>
<proteinExistence type="predicted"/>
<keyword evidence="2" id="KW-1185">Reference proteome</keyword>
<dbReference type="EMBL" id="MU275887">
    <property type="protein sequence ID" value="KAI0048429.1"/>
    <property type="molecule type" value="Genomic_DNA"/>
</dbReference>
<protein>
    <submittedName>
        <fullName evidence="1">Uncharacterized protein</fullName>
    </submittedName>
</protein>
<comment type="caution">
    <text evidence="1">The sequence shown here is derived from an EMBL/GenBank/DDBJ whole genome shotgun (WGS) entry which is preliminary data.</text>
</comment>
<sequence length="189" mass="20818">MLKRHRASSPPPSSPDISMLLPSDPSSSDLSHHAMKRRRIFAPSLDGPSRGWGPAPPPDDDGEDDYIEDDDAPRADQATHAMQRASEYTKVNSLLHDLHAEHQYRRVLASPVPSPPSEGARYHNPMHPPTPSAVPVGKQISISQPVPSHDFGQAAGVKSYALEGRPWPGHEGAFDETLRVQERYEDSNR</sequence>
<evidence type="ECO:0000313" key="2">
    <source>
        <dbReference type="Proteomes" id="UP000814033"/>
    </source>
</evidence>
<reference evidence="1" key="2">
    <citation type="journal article" date="2022" name="New Phytol.">
        <title>Evolutionary transition to the ectomycorrhizal habit in the genomes of a hyperdiverse lineage of mushroom-forming fungi.</title>
        <authorList>
            <person name="Looney B."/>
            <person name="Miyauchi S."/>
            <person name="Morin E."/>
            <person name="Drula E."/>
            <person name="Courty P.E."/>
            <person name="Kohler A."/>
            <person name="Kuo A."/>
            <person name="LaButti K."/>
            <person name="Pangilinan J."/>
            <person name="Lipzen A."/>
            <person name="Riley R."/>
            <person name="Andreopoulos W."/>
            <person name="He G."/>
            <person name="Johnson J."/>
            <person name="Nolan M."/>
            <person name="Tritt A."/>
            <person name="Barry K.W."/>
            <person name="Grigoriev I.V."/>
            <person name="Nagy L.G."/>
            <person name="Hibbett D."/>
            <person name="Henrissat B."/>
            <person name="Matheny P.B."/>
            <person name="Labbe J."/>
            <person name="Martin F.M."/>
        </authorList>
    </citation>
    <scope>NUCLEOTIDE SEQUENCE</scope>
    <source>
        <strain evidence="1">FP105234-sp</strain>
    </source>
</reference>